<protein>
    <submittedName>
        <fullName evidence="3">Uncharacterized protein</fullName>
    </submittedName>
</protein>
<dbReference type="GO" id="GO:0007165">
    <property type="term" value="P:signal transduction"/>
    <property type="evidence" value="ECO:0007669"/>
    <property type="project" value="InterPro"/>
</dbReference>
<evidence type="ECO:0000313" key="4">
    <source>
        <dbReference type="Proteomes" id="UP000005237"/>
    </source>
</evidence>
<dbReference type="EnsemblMetazoa" id="CJA06204.1">
    <property type="protein sequence ID" value="CJA06204.1"/>
    <property type="gene ID" value="WBGene00125408"/>
</dbReference>
<sequence>MTTFMKPISPFSTLEHYQKIVYELLAQLTKEPQSAQEATNVESNIHILKSHIEQILEKRLEVLPTEEVNDDEFEDEWIVLSWGLLTCLSRLPPELDKNISQDFNHLLVRLVNIARPMRVPTVCEAAKNDWNECHELYNSSLHYLHGLYSQLENPHCNIEVKMRAFYARQLQPCLSAFRRMASENATGFHTTLRHRQVERLANQEKLQEQDHEEIRRYYANLSYTLGLIAVRIQGFRYECQTSTHNSYATPETLWQLLNEVFITYEHVMNDALLCNEPNTSPIMVTNNLFTFTCHTLNRTLIFRSFGIQIVSEETAIAIQNEIICCRQGMSSPREPKSFPSAALIAMKPTTGVKRNNATANQKGTGGNTAHKKSDVNSQEFVTIPPTYSETAQAYQTTYPHLLCTTRQKDAVLLDSRAGTSGKRPLFYFYIRAKTWSPTGEFFYVRTLSLPFTISTRRNQDCQVQRMNSSYTATCFWMYGTCEINGLLLNWSEKPLTWTQFKALTRRYFMVNGEVSRTMEESDYSLLEDKMHCEQCGDEGTVDTPEDAISFKNMLCSHLRFDTDTQQMRFSVWRGILEVLQIFQDPKAAVKVLWEHYLMHGFLDTQAVINLLVPRHNCMVIRLTYILGGSVCVSYRNLCGEIIHLEPLELKKLQAKSILEYISDIAETAKIDYLLTYNLEYMPVSSVIEKYFPVDDVKRVRGVASNITDKGPLNHVTHVKFTPLRVAVVACREQTPRPSPRPADLIDDSTDNMFIAPTLPRRFTPHNNDDMLHNHMHNSYHHHQHPTSSQMHQNQNQNHDPSMMMMMSVTSGGTSSVNSSPMNMGDQSFEMQLEALMKAYGKTPQEVCEIVSLAARPMAQPLSLMRSPSLAPPTDTSFDELLDDFRNPNDDFMTSLDYSQHSNHFLRV</sequence>
<dbReference type="AlphaFoldDB" id="A0A8R1HTJ9"/>
<organism evidence="3 4">
    <name type="scientific">Caenorhabditis japonica</name>
    <dbReference type="NCBI Taxonomy" id="281687"/>
    <lineage>
        <taxon>Eukaryota</taxon>
        <taxon>Metazoa</taxon>
        <taxon>Ecdysozoa</taxon>
        <taxon>Nematoda</taxon>
        <taxon>Chromadorea</taxon>
        <taxon>Rhabditida</taxon>
        <taxon>Rhabditina</taxon>
        <taxon>Rhabditomorpha</taxon>
        <taxon>Rhabditoidea</taxon>
        <taxon>Rhabditidae</taxon>
        <taxon>Peloderinae</taxon>
        <taxon>Caenorhabditis</taxon>
    </lineage>
</organism>
<accession>A0A8R1HTJ9</accession>
<dbReference type="PANTHER" id="PTHR11801">
    <property type="entry name" value="SIGNAL TRANSDUCER AND ACTIVATOR OF TRANSCRIPTION"/>
    <property type="match status" value="1"/>
</dbReference>
<reference evidence="3" key="2">
    <citation type="submission" date="2022-06" db="UniProtKB">
        <authorList>
            <consortium name="EnsemblMetazoa"/>
        </authorList>
    </citation>
    <scope>IDENTIFICATION</scope>
    <source>
        <strain evidence="3">DF5081</strain>
    </source>
</reference>
<keyword evidence="1" id="KW-0727">SH2 domain</keyword>
<evidence type="ECO:0000256" key="1">
    <source>
        <dbReference type="ARBA" id="ARBA00022999"/>
    </source>
</evidence>
<evidence type="ECO:0000313" key="3">
    <source>
        <dbReference type="EnsemblMetazoa" id="CJA06204.1"/>
    </source>
</evidence>
<reference evidence="4" key="1">
    <citation type="submission" date="2010-08" db="EMBL/GenBank/DDBJ databases">
        <authorList>
            <consortium name="Caenorhabditis japonica Sequencing Consortium"/>
            <person name="Wilson R.K."/>
        </authorList>
    </citation>
    <scope>NUCLEOTIDE SEQUENCE [LARGE SCALE GENOMIC DNA]</scope>
    <source>
        <strain evidence="4">DF5081</strain>
    </source>
</reference>
<name>A0A8R1HTJ9_CAEJA</name>
<feature type="region of interest" description="Disordered" evidence="2">
    <location>
        <begin position="777"/>
        <end position="799"/>
    </location>
</feature>
<dbReference type="GO" id="GO:0003700">
    <property type="term" value="F:DNA-binding transcription factor activity"/>
    <property type="evidence" value="ECO:0007669"/>
    <property type="project" value="InterPro"/>
</dbReference>
<keyword evidence="4" id="KW-1185">Reference proteome</keyword>
<dbReference type="Proteomes" id="UP000005237">
    <property type="component" value="Unassembled WGS sequence"/>
</dbReference>
<proteinExistence type="predicted"/>
<evidence type="ECO:0000256" key="2">
    <source>
        <dbReference type="SAM" id="MobiDB-lite"/>
    </source>
</evidence>
<dbReference type="InterPro" id="IPR001217">
    <property type="entry name" value="STAT"/>
</dbReference>
<feature type="region of interest" description="Disordered" evidence="2">
    <location>
        <begin position="354"/>
        <end position="374"/>
    </location>
</feature>